<sequence>MTESYTFHVPLKEIWVKAVKLYQDGNRDSSTYFNTGETAFLESIGHTAQEVFDFAEDFVNGGEPDFETFLLVASLRRFYFLHVMKGDKSDVVVDTGDLPAKDLSVAGIDWLPRIMPKARAKLRGEMSDDLMYGCGGDRKFFKANNLHPAEFLAFVMQNFDNDEAIIDFVASGSKTAAHS</sequence>
<accession>A0A6B2M0F7</accession>
<organism evidence="2 3">
    <name type="scientific">Oceanipulchritudo coccoides</name>
    <dbReference type="NCBI Taxonomy" id="2706888"/>
    <lineage>
        <taxon>Bacteria</taxon>
        <taxon>Pseudomonadati</taxon>
        <taxon>Verrucomicrobiota</taxon>
        <taxon>Opitutia</taxon>
        <taxon>Puniceicoccales</taxon>
        <taxon>Oceanipulchritudinaceae</taxon>
        <taxon>Oceanipulchritudo</taxon>
    </lineage>
</organism>
<dbReference type="Proteomes" id="UP000478417">
    <property type="component" value="Unassembled WGS sequence"/>
</dbReference>
<dbReference type="Pfam" id="PF16798">
    <property type="entry name" value="DUF5069"/>
    <property type="match status" value="1"/>
</dbReference>
<feature type="domain" description="DUF5069" evidence="1">
    <location>
        <begin position="104"/>
        <end position="175"/>
    </location>
</feature>
<dbReference type="EMBL" id="JAAGNX010000001">
    <property type="protein sequence ID" value="NDV61507.1"/>
    <property type="molecule type" value="Genomic_DNA"/>
</dbReference>
<reference evidence="2 3" key="1">
    <citation type="submission" date="2020-02" db="EMBL/GenBank/DDBJ databases">
        <title>Albibacoteraceae fam. nov., the first described family within the subdivision 4 Verrucomicrobia.</title>
        <authorList>
            <person name="Xi F."/>
        </authorList>
    </citation>
    <scope>NUCLEOTIDE SEQUENCE [LARGE SCALE GENOMIC DNA]</scope>
    <source>
        <strain evidence="2 3">CK1056</strain>
    </source>
</reference>
<dbReference type="RefSeq" id="WP_163962510.1">
    <property type="nucleotide sequence ID" value="NZ_JAAGNX010000001.1"/>
</dbReference>
<keyword evidence="3" id="KW-1185">Reference proteome</keyword>
<dbReference type="AlphaFoldDB" id="A0A6B2M0F7"/>
<name>A0A6B2M0F7_9BACT</name>
<proteinExistence type="predicted"/>
<protein>
    <submittedName>
        <fullName evidence="2">DUF5069 domain-containing protein</fullName>
    </submittedName>
</protein>
<evidence type="ECO:0000313" key="3">
    <source>
        <dbReference type="Proteomes" id="UP000478417"/>
    </source>
</evidence>
<evidence type="ECO:0000259" key="1">
    <source>
        <dbReference type="Pfam" id="PF16798"/>
    </source>
</evidence>
<comment type="caution">
    <text evidence="2">The sequence shown here is derived from an EMBL/GenBank/DDBJ whole genome shotgun (WGS) entry which is preliminary data.</text>
</comment>
<evidence type="ECO:0000313" key="2">
    <source>
        <dbReference type="EMBL" id="NDV61507.1"/>
    </source>
</evidence>
<dbReference type="InterPro" id="IPR031849">
    <property type="entry name" value="DUF5069"/>
</dbReference>
<gene>
    <name evidence="2" type="ORF">G0Q06_03490</name>
</gene>